<dbReference type="SUPFAM" id="SSF110849">
    <property type="entry name" value="ParB/Sulfiredoxin"/>
    <property type="match status" value="1"/>
</dbReference>
<dbReference type="SUPFAM" id="SSF109709">
    <property type="entry name" value="KorB DNA-binding domain-like"/>
    <property type="match status" value="1"/>
</dbReference>
<reference evidence="9" key="2">
    <citation type="journal article" date="2021" name="PeerJ">
        <title>Extensive microbial diversity within the chicken gut microbiome revealed by metagenomics and culture.</title>
        <authorList>
            <person name="Gilroy R."/>
            <person name="Ravi A."/>
            <person name="Getino M."/>
            <person name="Pursley I."/>
            <person name="Horton D.L."/>
            <person name="Alikhan N.F."/>
            <person name="Baker D."/>
            <person name="Gharbi K."/>
            <person name="Hall N."/>
            <person name="Watson M."/>
            <person name="Adriaenssens E.M."/>
            <person name="Foster-Nyarko E."/>
            <person name="Jarju S."/>
            <person name="Secka A."/>
            <person name="Antonio M."/>
            <person name="Oren A."/>
            <person name="Chaudhuri R.R."/>
            <person name="La Ragione R."/>
            <person name="Hildebrand F."/>
            <person name="Pallen M.J."/>
        </authorList>
    </citation>
    <scope>NUCLEOTIDE SEQUENCE</scope>
    <source>
        <strain evidence="9">CHK195-11698</strain>
    </source>
</reference>
<dbReference type="NCBIfam" id="TIGR00180">
    <property type="entry name" value="parB_part"/>
    <property type="match status" value="1"/>
</dbReference>
<evidence type="ECO:0000256" key="5">
    <source>
        <dbReference type="ARBA" id="ARBA00023125"/>
    </source>
</evidence>
<sequence>MANPHQPRTVFDKDALQELSQSIRENGIIQPIVIRPSMNGKYEIVAGERRFKAACLAGYQRVPCLLQEYNDEQSAQVALIENVQRENLTAIEEAEAYHTLLEMTGMTQAQLAMRVGKTQSTIANKMRLLKLPDTVKEALRERKITERHARAMLSMQDAKEMTDLTQQVIDEKLTVSQTEKIIAKKKPPKAKTKMRVITQNVRIAINTIHQALEMIRKTGIEVDMEEEDQEDFYVMTLKIQKHKKGKKN</sequence>
<protein>
    <submittedName>
        <fullName evidence="9">Nucleoid occlusion protein</fullName>
    </submittedName>
</protein>
<dbReference type="GO" id="GO:0005694">
    <property type="term" value="C:chromosome"/>
    <property type="evidence" value="ECO:0007669"/>
    <property type="project" value="TreeGrafter"/>
</dbReference>
<dbReference type="AlphaFoldDB" id="A0A9D1KYW5"/>
<dbReference type="InterPro" id="IPR023705">
    <property type="entry name" value="Nucleoid_occlusion_protein"/>
</dbReference>
<comment type="subcellular location">
    <subcellularLocation>
        <location evidence="1">Cytoplasm</location>
        <location evidence="1">Nucleoid</location>
    </subcellularLocation>
</comment>
<reference evidence="9" key="1">
    <citation type="submission" date="2020-10" db="EMBL/GenBank/DDBJ databases">
        <authorList>
            <person name="Gilroy R."/>
        </authorList>
    </citation>
    <scope>NUCLEOTIDE SEQUENCE</scope>
    <source>
        <strain evidence="9">CHK195-11698</strain>
    </source>
</reference>
<keyword evidence="5" id="KW-0238">DNA-binding</keyword>
<dbReference type="NCBIfam" id="TIGR04285">
    <property type="entry name" value="nucleoid_noc"/>
    <property type="match status" value="1"/>
</dbReference>
<dbReference type="Proteomes" id="UP000824175">
    <property type="component" value="Unassembled WGS sequence"/>
</dbReference>
<keyword evidence="3" id="KW-0963">Cytoplasm</keyword>
<dbReference type="InterPro" id="IPR004437">
    <property type="entry name" value="ParB/RepB/Spo0J"/>
</dbReference>
<keyword evidence="4" id="KW-0132">Cell division</keyword>
<evidence type="ECO:0000256" key="1">
    <source>
        <dbReference type="ARBA" id="ARBA00004453"/>
    </source>
</evidence>
<dbReference type="InterPro" id="IPR041468">
    <property type="entry name" value="HTH_ParB/Spo0J"/>
</dbReference>
<evidence type="ECO:0000256" key="4">
    <source>
        <dbReference type="ARBA" id="ARBA00022618"/>
    </source>
</evidence>
<dbReference type="GO" id="GO:0000917">
    <property type="term" value="P:division septum assembly"/>
    <property type="evidence" value="ECO:0007669"/>
    <property type="project" value="UniProtKB-KW"/>
</dbReference>
<evidence type="ECO:0000313" key="10">
    <source>
        <dbReference type="Proteomes" id="UP000824175"/>
    </source>
</evidence>
<dbReference type="CDD" id="cd16393">
    <property type="entry name" value="SPO0J_N"/>
    <property type="match status" value="1"/>
</dbReference>
<evidence type="ECO:0000259" key="8">
    <source>
        <dbReference type="SMART" id="SM00470"/>
    </source>
</evidence>
<dbReference type="InterPro" id="IPR050336">
    <property type="entry name" value="Chromosome_partition/occlusion"/>
</dbReference>
<dbReference type="GO" id="GO:0003677">
    <property type="term" value="F:DNA binding"/>
    <property type="evidence" value="ECO:0007669"/>
    <property type="project" value="UniProtKB-KW"/>
</dbReference>
<dbReference type="PANTHER" id="PTHR33375:SF8">
    <property type="entry name" value="NUCLEOID OCCLUSION PROTEIN"/>
    <property type="match status" value="1"/>
</dbReference>
<name>A0A9D1KYW5_9FIRM</name>
<dbReference type="Pfam" id="PF17762">
    <property type="entry name" value="HTH_ParB"/>
    <property type="match status" value="1"/>
</dbReference>
<evidence type="ECO:0000256" key="2">
    <source>
        <dbReference type="ARBA" id="ARBA00006295"/>
    </source>
</evidence>
<dbReference type="GO" id="GO:0007059">
    <property type="term" value="P:chromosome segregation"/>
    <property type="evidence" value="ECO:0007669"/>
    <property type="project" value="TreeGrafter"/>
</dbReference>
<accession>A0A9D1KYW5</accession>
<dbReference type="PANTHER" id="PTHR33375">
    <property type="entry name" value="CHROMOSOME-PARTITIONING PROTEIN PARB-RELATED"/>
    <property type="match status" value="1"/>
</dbReference>
<evidence type="ECO:0000313" key="9">
    <source>
        <dbReference type="EMBL" id="HIU12943.1"/>
    </source>
</evidence>
<keyword evidence="7" id="KW-0131">Cell cycle</keyword>
<evidence type="ECO:0000256" key="7">
    <source>
        <dbReference type="ARBA" id="ARBA00023306"/>
    </source>
</evidence>
<evidence type="ECO:0000256" key="6">
    <source>
        <dbReference type="ARBA" id="ARBA00023210"/>
    </source>
</evidence>
<dbReference type="GO" id="GO:0009295">
    <property type="term" value="C:nucleoid"/>
    <property type="evidence" value="ECO:0007669"/>
    <property type="project" value="UniProtKB-SubCell"/>
</dbReference>
<dbReference type="GO" id="GO:0045881">
    <property type="term" value="P:positive regulation of sporulation resulting in formation of a cellular spore"/>
    <property type="evidence" value="ECO:0007669"/>
    <property type="project" value="TreeGrafter"/>
</dbReference>
<dbReference type="InterPro" id="IPR003115">
    <property type="entry name" value="ParB_N"/>
</dbReference>
<dbReference type="Gene3D" id="3.90.1530.30">
    <property type="match status" value="1"/>
</dbReference>
<dbReference type="FunFam" id="1.10.10.2830:FF:000001">
    <property type="entry name" value="Chromosome partitioning protein ParB"/>
    <property type="match status" value="1"/>
</dbReference>
<evidence type="ECO:0000256" key="3">
    <source>
        <dbReference type="ARBA" id="ARBA00022490"/>
    </source>
</evidence>
<feature type="domain" description="ParB-like N-terminal" evidence="8">
    <location>
        <begin position="1"/>
        <end position="83"/>
    </location>
</feature>
<dbReference type="EMBL" id="DVMJ01000017">
    <property type="protein sequence ID" value="HIU12943.1"/>
    <property type="molecule type" value="Genomic_DNA"/>
</dbReference>
<proteinExistence type="inferred from homology"/>
<keyword evidence="6" id="KW-0717">Septation</keyword>
<comment type="caution">
    <text evidence="9">The sequence shown here is derived from an EMBL/GenBank/DDBJ whole genome shotgun (WGS) entry which is preliminary data.</text>
</comment>
<organism evidence="9 10">
    <name type="scientific">Candidatus Fimiplasma intestinipullorum</name>
    <dbReference type="NCBI Taxonomy" id="2840825"/>
    <lineage>
        <taxon>Bacteria</taxon>
        <taxon>Bacillati</taxon>
        <taxon>Bacillota</taxon>
        <taxon>Clostridia</taxon>
        <taxon>Eubacteriales</taxon>
        <taxon>Candidatus Fimiplasma</taxon>
    </lineage>
</organism>
<dbReference type="InterPro" id="IPR036086">
    <property type="entry name" value="ParB/Sulfiredoxin_sf"/>
</dbReference>
<dbReference type="SMART" id="SM00470">
    <property type="entry name" value="ParB"/>
    <property type="match status" value="1"/>
</dbReference>
<comment type="similarity">
    <text evidence="2">Belongs to the ParB family.</text>
</comment>
<dbReference type="Gene3D" id="1.10.10.2830">
    <property type="match status" value="1"/>
</dbReference>
<gene>
    <name evidence="9" type="primary">noc</name>
    <name evidence="9" type="ORF">IAD15_02610</name>
</gene>
<dbReference type="Pfam" id="PF02195">
    <property type="entry name" value="ParB_N"/>
    <property type="match status" value="1"/>
</dbReference>
<dbReference type="FunFam" id="3.90.1530.30:FF:000001">
    <property type="entry name" value="Chromosome partitioning protein ParB"/>
    <property type="match status" value="1"/>
</dbReference>